<dbReference type="GO" id="GO:0003700">
    <property type="term" value="F:DNA-binding transcription factor activity"/>
    <property type="evidence" value="ECO:0007669"/>
    <property type="project" value="InterPro"/>
</dbReference>
<keyword evidence="3" id="KW-0238">DNA-binding</keyword>
<dbReference type="RefSeq" id="WP_188354367.1">
    <property type="nucleotide sequence ID" value="NZ_BMDH01000001.1"/>
</dbReference>
<evidence type="ECO:0000259" key="6">
    <source>
        <dbReference type="PROSITE" id="PS50937"/>
    </source>
</evidence>
<keyword evidence="4" id="KW-0804">Transcription</keyword>
<reference evidence="7" key="2">
    <citation type="submission" date="2020-09" db="EMBL/GenBank/DDBJ databases">
        <authorList>
            <person name="Sun Q."/>
            <person name="Sedlacek I."/>
        </authorList>
    </citation>
    <scope>NUCLEOTIDE SEQUENCE</scope>
    <source>
        <strain evidence="7">CCM 8606</strain>
    </source>
</reference>
<dbReference type="InterPro" id="IPR000551">
    <property type="entry name" value="MerR-type_HTH_dom"/>
</dbReference>
<evidence type="ECO:0000313" key="8">
    <source>
        <dbReference type="Proteomes" id="UP000619536"/>
    </source>
</evidence>
<reference evidence="7" key="1">
    <citation type="journal article" date="2014" name="Int. J. Syst. Evol. Microbiol.">
        <title>Complete genome sequence of Corynebacterium casei LMG S-19264T (=DSM 44701T), isolated from a smear-ripened cheese.</title>
        <authorList>
            <consortium name="US DOE Joint Genome Institute (JGI-PGF)"/>
            <person name="Walter F."/>
            <person name="Albersmeier A."/>
            <person name="Kalinowski J."/>
            <person name="Ruckert C."/>
        </authorList>
    </citation>
    <scope>NUCLEOTIDE SEQUENCE</scope>
    <source>
        <strain evidence="7">CCM 8606</strain>
    </source>
</reference>
<evidence type="ECO:0000256" key="2">
    <source>
        <dbReference type="ARBA" id="ARBA00023015"/>
    </source>
</evidence>
<evidence type="ECO:0000256" key="4">
    <source>
        <dbReference type="ARBA" id="ARBA00023163"/>
    </source>
</evidence>
<evidence type="ECO:0000256" key="5">
    <source>
        <dbReference type="SAM" id="Coils"/>
    </source>
</evidence>
<feature type="domain" description="HTH merR-type" evidence="6">
    <location>
        <begin position="7"/>
        <end position="77"/>
    </location>
</feature>
<evidence type="ECO:0000256" key="1">
    <source>
        <dbReference type="ARBA" id="ARBA00022491"/>
    </source>
</evidence>
<dbReference type="SMART" id="SM00422">
    <property type="entry name" value="HTH_MERR"/>
    <property type="match status" value="1"/>
</dbReference>
<dbReference type="InterPro" id="IPR009061">
    <property type="entry name" value="DNA-bd_dom_put_sf"/>
</dbReference>
<gene>
    <name evidence="7" type="ORF">GCM10007377_01670</name>
</gene>
<dbReference type="PROSITE" id="PS50937">
    <property type="entry name" value="HTH_MERR_2"/>
    <property type="match status" value="1"/>
</dbReference>
<dbReference type="CDD" id="cd01109">
    <property type="entry name" value="HTH_YyaN"/>
    <property type="match status" value="1"/>
</dbReference>
<evidence type="ECO:0000256" key="3">
    <source>
        <dbReference type="ARBA" id="ARBA00023125"/>
    </source>
</evidence>
<keyword evidence="1" id="KW-0678">Repressor</keyword>
<evidence type="ECO:0000313" key="7">
    <source>
        <dbReference type="EMBL" id="GGI12580.1"/>
    </source>
</evidence>
<keyword evidence="8" id="KW-1185">Reference proteome</keyword>
<dbReference type="InterPro" id="IPR047057">
    <property type="entry name" value="MerR_fam"/>
</dbReference>
<accession>A0A8J3AER5</accession>
<dbReference type="Gene3D" id="1.10.1660.10">
    <property type="match status" value="1"/>
</dbReference>
<dbReference type="SUPFAM" id="SSF46955">
    <property type="entry name" value="Putative DNA-binding domain"/>
    <property type="match status" value="1"/>
</dbReference>
<dbReference type="PANTHER" id="PTHR30204">
    <property type="entry name" value="REDOX-CYCLING DRUG-SENSING TRANSCRIPTIONAL ACTIVATOR SOXR"/>
    <property type="match status" value="1"/>
</dbReference>
<keyword evidence="5" id="KW-0175">Coiled coil</keyword>
<feature type="coiled-coil region" evidence="5">
    <location>
        <begin position="82"/>
        <end position="109"/>
    </location>
</feature>
<dbReference type="AlphaFoldDB" id="A0A8J3AER5"/>
<dbReference type="PANTHER" id="PTHR30204:SF69">
    <property type="entry name" value="MERR-FAMILY TRANSCRIPTIONAL REGULATOR"/>
    <property type="match status" value="1"/>
</dbReference>
<dbReference type="GO" id="GO:0003677">
    <property type="term" value="F:DNA binding"/>
    <property type="evidence" value="ECO:0007669"/>
    <property type="project" value="UniProtKB-KW"/>
</dbReference>
<dbReference type="Proteomes" id="UP000619536">
    <property type="component" value="Unassembled WGS sequence"/>
</dbReference>
<name>A0A8J3AER5_9BIFI</name>
<comment type="caution">
    <text evidence="7">The sequence shown here is derived from an EMBL/GenBank/DDBJ whole genome shotgun (WGS) entry which is preliminary data.</text>
</comment>
<proteinExistence type="predicted"/>
<organism evidence="7 8">
    <name type="scientific">Galliscardovia ingluviei</name>
    <dbReference type="NCBI Taxonomy" id="1769422"/>
    <lineage>
        <taxon>Bacteria</taxon>
        <taxon>Bacillati</taxon>
        <taxon>Actinomycetota</taxon>
        <taxon>Actinomycetes</taxon>
        <taxon>Bifidobacteriales</taxon>
        <taxon>Bifidobacteriaceae</taxon>
        <taxon>Galliscardovia</taxon>
    </lineage>
</organism>
<dbReference type="Pfam" id="PF13411">
    <property type="entry name" value="MerR_1"/>
    <property type="match status" value="1"/>
</dbReference>
<sequence>MSTTQTWYTIREASELCGMPESTLRYYEQAGIIGPIARDPSSRHRVYTDTDIHNLVAISCLQATGMPLASIRQYMQEAPQGKAAALRQIELLEEQAERLHEQMEDLLNQQRYVAFKQRYWRAIAQGETDEADRLVKGHQDLIHEVSHQQRQRIIEQSRFTTRRIAQESEQAQAYV</sequence>
<keyword evidence="2" id="KW-0805">Transcription regulation</keyword>
<dbReference type="EMBL" id="BMDH01000001">
    <property type="protein sequence ID" value="GGI12580.1"/>
    <property type="molecule type" value="Genomic_DNA"/>
</dbReference>
<protein>
    <recommendedName>
        <fullName evidence="6">HTH merR-type domain-containing protein</fullName>
    </recommendedName>
</protein>